<proteinExistence type="predicted"/>
<sequence>MVTPFHESRILRNPKMDGSRTSTIQVSWVWMASLEKNQLIRTRNLR</sequence>
<dbReference type="Gramene" id="A04p09040.2_BraZ1">
    <property type="protein sequence ID" value="A04p09040.2_BraZ1.CDS"/>
    <property type="gene ID" value="A04g09040.2_BraZ1"/>
</dbReference>
<accession>A0A3P6CVM2</accession>
<dbReference type="EMBL" id="LR031576">
    <property type="protein sequence ID" value="VDD11509.1"/>
    <property type="molecule type" value="Genomic_DNA"/>
</dbReference>
<name>A0A3P6CVM2_BRACM</name>
<protein>
    <submittedName>
        <fullName evidence="1">Uncharacterized protein</fullName>
    </submittedName>
</protein>
<gene>
    <name evidence="2" type="ORF">BRAA04T16499Z</name>
    <name evidence="1" type="ORF">BRAPAZ1V2_A04P09040.2</name>
</gene>
<organism evidence="2">
    <name type="scientific">Brassica campestris</name>
    <name type="common">Field mustard</name>
    <dbReference type="NCBI Taxonomy" id="3711"/>
    <lineage>
        <taxon>Eukaryota</taxon>
        <taxon>Viridiplantae</taxon>
        <taxon>Streptophyta</taxon>
        <taxon>Embryophyta</taxon>
        <taxon>Tracheophyta</taxon>
        <taxon>Spermatophyta</taxon>
        <taxon>Magnoliopsida</taxon>
        <taxon>eudicotyledons</taxon>
        <taxon>Gunneridae</taxon>
        <taxon>Pentapetalae</taxon>
        <taxon>rosids</taxon>
        <taxon>malvids</taxon>
        <taxon>Brassicales</taxon>
        <taxon>Brassicaceae</taxon>
        <taxon>Brassiceae</taxon>
        <taxon>Brassica</taxon>
    </lineage>
</organism>
<evidence type="ECO:0000313" key="2">
    <source>
        <dbReference type="EMBL" id="VDD11509.1"/>
    </source>
</evidence>
<dbReference type="Proteomes" id="UP000694005">
    <property type="component" value="Chromosome A04"/>
</dbReference>
<evidence type="ECO:0000313" key="1">
    <source>
        <dbReference type="EMBL" id="CAG7906003.1"/>
    </source>
</evidence>
<dbReference type="EMBL" id="LS974620">
    <property type="protein sequence ID" value="CAG7906003.1"/>
    <property type="molecule type" value="Genomic_DNA"/>
</dbReference>
<reference evidence="2" key="1">
    <citation type="submission" date="2018-11" db="EMBL/GenBank/DDBJ databases">
        <authorList>
            <consortium name="Genoscope - CEA"/>
            <person name="William W."/>
        </authorList>
    </citation>
    <scope>NUCLEOTIDE SEQUENCE</scope>
</reference>
<dbReference type="AlphaFoldDB" id="A0A3P6CVM2"/>